<proteinExistence type="inferred from homology"/>
<dbReference type="SMART" id="SM00903">
    <property type="entry name" value="Flavin_Reduct"/>
    <property type="match status" value="1"/>
</dbReference>
<dbReference type="AlphaFoldDB" id="A0A975AXF4"/>
<dbReference type="EMBL" id="CP060096">
    <property type="protein sequence ID" value="QSZ28183.1"/>
    <property type="molecule type" value="Genomic_DNA"/>
</dbReference>
<dbReference type="KEGG" id="aaut:ACETAC_04870"/>
<feature type="domain" description="Flavin reductase like" evidence="5">
    <location>
        <begin position="12"/>
        <end position="156"/>
    </location>
</feature>
<organism evidence="6 7">
    <name type="scientific">Aceticella autotrophica</name>
    <dbReference type="NCBI Taxonomy" id="2755338"/>
    <lineage>
        <taxon>Bacteria</taxon>
        <taxon>Bacillati</taxon>
        <taxon>Bacillota</taxon>
        <taxon>Clostridia</taxon>
        <taxon>Thermoanaerobacterales</taxon>
        <taxon>Thermoanaerobacteraceae</taxon>
        <taxon>Aceticella</taxon>
    </lineage>
</organism>
<keyword evidence="3" id="KW-0288">FMN</keyword>
<gene>
    <name evidence="6" type="ORF">ACETAC_04870</name>
</gene>
<dbReference type="Gene3D" id="2.30.110.10">
    <property type="entry name" value="Electron Transport, Fmn-binding Protein, Chain A"/>
    <property type="match status" value="1"/>
</dbReference>
<reference evidence="6" key="1">
    <citation type="submission" date="2020-08" db="EMBL/GenBank/DDBJ databases">
        <title>Genomic insights into the carbon and energy metabolism of the first obligate autotrophic acetogenic bacterium Aceticella autotrophica gen. nov., sp. nov.</title>
        <authorList>
            <person name="Toshchakov S.V."/>
            <person name="Elcheninov A.G."/>
            <person name="Kublanov I.V."/>
            <person name="Frolov E.N."/>
            <person name="Lebedinsky A.V."/>
        </authorList>
    </citation>
    <scope>NUCLEOTIDE SEQUENCE</scope>
    <source>
        <strain evidence="6">3443-3Ac</strain>
    </source>
</reference>
<comment type="cofactor">
    <cofactor evidence="1">
        <name>FMN</name>
        <dbReference type="ChEBI" id="CHEBI:58210"/>
    </cofactor>
</comment>
<dbReference type="Pfam" id="PF01613">
    <property type="entry name" value="Flavin_Reduct"/>
    <property type="match status" value="1"/>
</dbReference>
<dbReference type="Proteomes" id="UP000671913">
    <property type="component" value="Chromosome"/>
</dbReference>
<evidence type="ECO:0000259" key="5">
    <source>
        <dbReference type="SMART" id="SM00903"/>
    </source>
</evidence>
<dbReference type="PANTHER" id="PTHR33798">
    <property type="entry name" value="FLAVOPROTEIN OXYGENASE"/>
    <property type="match status" value="1"/>
</dbReference>
<evidence type="ECO:0000256" key="4">
    <source>
        <dbReference type="ARBA" id="ARBA00038054"/>
    </source>
</evidence>
<evidence type="ECO:0000256" key="2">
    <source>
        <dbReference type="ARBA" id="ARBA00022630"/>
    </source>
</evidence>
<keyword evidence="2" id="KW-0285">Flavoprotein</keyword>
<accession>A0A975AXF4</accession>
<evidence type="ECO:0000256" key="1">
    <source>
        <dbReference type="ARBA" id="ARBA00001917"/>
    </source>
</evidence>
<evidence type="ECO:0000256" key="3">
    <source>
        <dbReference type="ARBA" id="ARBA00022643"/>
    </source>
</evidence>
<name>A0A975AXF4_9THEO</name>
<dbReference type="RefSeq" id="WP_284680924.1">
    <property type="nucleotide sequence ID" value="NZ_CP060096.1"/>
</dbReference>
<dbReference type="InterPro" id="IPR002563">
    <property type="entry name" value="Flavin_Rdtase-like_dom"/>
</dbReference>
<sequence>MVIEPHKRSQVMPLPVVLISTIDKKGVRNLAPWSCVMPILRPLDEIAIASWIKRDTLNNIRETEEFVINIPTADMIEAVKISSQNFPPDVDEFEKAGLKSHISKKVNAPGVEDCLAWAECKLIEEISRKNYSLIISKVLHLEENDSYFNNKGEFDYEKAKPLLIYKMRFSYPVNVSNVMNLSI</sequence>
<dbReference type="GO" id="GO:0010181">
    <property type="term" value="F:FMN binding"/>
    <property type="evidence" value="ECO:0007669"/>
    <property type="project" value="InterPro"/>
</dbReference>
<protein>
    <submittedName>
        <fullName evidence="6">Flavin reductase family protein</fullName>
    </submittedName>
</protein>
<evidence type="ECO:0000313" key="7">
    <source>
        <dbReference type="Proteomes" id="UP000671913"/>
    </source>
</evidence>
<dbReference type="SUPFAM" id="SSF50475">
    <property type="entry name" value="FMN-binding split barrel"/>
    <property type="match status" value="1"/>
</dbReference>
<keyword evidence="7" id="KW-1185">Reference proteome</keyword>
<comment type="similarity">
    <text evidence="4">Belongs to the flavoredoxin family.</text>
</comment>
<evidence type="ECO:0000313" key="6">
    <source>
        <dbReference type="EMBL" id="QSZ28183.1"/>
    </source>
</evidence>
<dbReference type="GO" id="GO:0016646">
    <property type="term" value="F:oxidoreductase activity, acting on the CH-NH group of donors, NAD or NADP as acceptor"/>
    <property type="evidence" value="ECO:0007669"/>
    <property type="project" value="UniProtKB-ARBA"/>
</dbReference>
<dbReference type="InterPro" id="IPR012349">
    <property type="entry name" value="Split_barrel_FMN-bd"/>
</dbReference>
<dbReference type="PANTHER" id="PTHR33798:SF5">
    <property type="entry name" value="FLAVIN REDUCTASE LIKE DOMAIN-CONTAINING PROTEIN"/>
    <property type="match status" value="1"/>
</dbReference>